<evidence type="ECO:0000313" key="8">
    <source>
        <dbReference type="Proteomes" id="UP001608902"/>
    </source>
</evidence>
<name>A0ABD6EUN7_9BILA</name>
<protein>
    <recommendedName>
        <fullName evidence="6">CBS domain-containing protein</fullName>
    </recommendedName>
</protein>
<dbReference type="PANTHER" id="PTHR13780">
    <property type="entry name" value="AMP-ACTIVATED PROTEIN KINASE, GAMMA REGULATORY SUBUNIT"/>
    <property type="match status" value="1"/>
</dbReference>
<dbReference type="SMART" id="SM00116">
    <property type="entry name" value="CBS"/>
    <property type="match status" value="2"/>
</dbReference>
<accession>A0ABD6EUN7</accession>
<gene>
    <name evidence="7" type="ORF">AB6A40_009939</name>
</gene>
<proteinExistence type="inferred from homology"/>
<dbReference type="Gene3D" id="3.10.580.10">
    <property type="entry name" value="CBS-domain"/>
    <property type="match status" value="1"/>
</dbReference>
<dbReference type="InterPro" id="IPR046342">
    <property type="entry name" value="CBS_dom_sf"/>
</dbReference>
<evidence type="ECO:0000256" key="2">
    <source>
        <dbReference type="ARBA" id="ARBA00022737"/>
    </source>
</evidence>
<dbReference type="PANTHER" id="PTHR13780:SF36">
    <property type="entry name" value="CBS DOMAIN-CONTAINING PROTEIN"/>
    <property type="match status" value="1"/>
</dbReference>
<dbReference type="AlphaFoldDB" id="A0ABD6EUN7"/>
<dbReference type="InterPro" id="IPR000644">
    <property type="entry name" value="CBS_dom"/>
</dbReference>
<evidence type="ECO:0000313" key="7">
    <source>
        <dbReference type="EMBL" id="MFH4983230.1"/>
    </source>
</evidence>
<evidence type="ECO:0000256" key="3">
    <source>
        <dbReference type="ARBA" id="ARBA00023122"/>
    </source>
</evidence>
<feature type="domain" description="CBS" evidence="6">
    <location>
        <begin position="70"/>
        <end position="130"/>
    </location>
</feature>
<keyword evidence="2" id="KW-0677">Repeat</keyword>
<evidence type="ECO:0000259" key="6">
    <source>
        <dbReference type="PROSITE" id="PS51371"/>
    </source>
</evidence>
<dbReference type="SUPFAM" id="SSF54631">
    <property type="entry name" value="CBS-domain pair"/>
    <property type="match status" value="1"/>
</dbReference>
<evidence type="ECO:0000256" key="4">
    <source>
        <dbReference type="ARBA" id="ARBA00025878"/>
    </source>
</evidence>
<sequence length="210" mass="23638">MKFIFPTTFRLLDACVEFSTSRVHRIVIREPTGDILYLLSTRRILQAVHKQHRSLGVSPWLGLKIRASGIGTWGNIHSVTTKDKLKNVVRLMIDFRISSIPVVDDGNKPIDVLCKADVALALHSVKNIEEQFATMNVDEMLSLRPSCEFLSDEDTVGTVLDTLLCGVSRRCIFLRQKTTEKLVACVSLSDLVSYIMFREGSENCSKSDDY</sequence>
<comment type="caution">
    <text evidence="7">The sequence shown here is derived from an EMBL/GenBank/DDBJ whole genome shotgun (WGS) entry which is preliminary data.</text>
</comment>
<comment type="subunit">
    <text evidence="4">AMPK is a heterotrimer of an alpha catalytic subunit (PRKAA1 or PRKAA2), a beta (PRKAB1 or PRKAB2) and a gamma non-catalytic subunits (PRKAG1, PRKAG2 or PRKAG3). Interacts with FNIP1 and FNIP2.</text>
</comment>
<evidence type="ECO:0000256" key="1">
    <source>
        <dbReference type="ARBA" id="ARBA00006750"/>
    </source>
</evidence>
<dbReference type="Proteomes" id="UP001608902">
    <property type="component" value="Unassembled WGS sequence"/>
</dbReference>
<keyword evidence="3 5" id="KW-0129">CBS domain</keyword>
<reference evidence="7 8" key="1">
    <citation type="submission" date="2024-08" db="EMBL/GenBank/DDBJ databases">
        <title>Gnathostoma spinigerum genome.</title>
        <authorList>
            <person name="Gonzalez-Bertolin B."/>
            <person name="Monzon S."/>
            <person name="Zaballos A."/>
            <person name="Jimenez P."/>
            <person name="Dekumyoy P."/>
            <person name="Varona S."/>
            <person name="Cuesta I."/>
            <person name="Sumanam S."/>
            <person name="Adisakwattana P."/>
            <person name="Gasser R.B."/>
            <person name="Hernandez-Gonzalez A."/>
            <person name="Young N.D."/>
            <person name="Perteguer M.J."/>
        </authorList>
    </citation>
    <scope>NUCLEOTIDE SEQUENCE [LARGE SCALE GENOMIC DNA]</scope>
    <source>
        <strain evidence="7">AL3</strain>
        <tissue evidence="7">Liver</tissue>
    </source>
</reference>
<comment type="similarity">
    <text evidence="1">Belongs to the 5'-AMP-activated protein kinase gamma subunit family.</text>
</comment>
<organism evidence="7 8">
    <name type="scientific">Gnathostoma spinigerum</name>
    <dbReference type="NCBI Taxonomy" id="75299"/>
    <lineage>
        <taxon>Eukaryota</taxon>
        <taxon>Metazoa</taxon>
        <taxon>Ecdysozoa</taxon>
        <taxon>Nematoda</taxon>
        <taxon>Chromadorea</taxon>
        <taxon>Rhabditida</taxon>
        <taxon>Spirurina</taxon>
        <taxon>Gnathostomatomorpha</taxon>
        <taxon>Gnathostomatoidea</taxon>
        <taxon>Gnathostomatidae</taxon>
        <taxon>Gnathostoma</taxon>
    </lineage>
</organism>
<dbReference type="InterPro" id="IPR050511">
    <property type="entry name" value="AMPK_gamma/SDS23_families"/>
</dbReference>
<dbReference type="EMBL" id="JBGFUD010011510">
    <property type="protein sequence ID" value="MFH4983230.1"/>
    <property type="molecule type" value="Genomic_DNA"/>
</dbReference>
<dbReference type="Pfam" id="PF00571">
    <property type="entry name" value="CBS"/>
    <property type="match status" value="1"/>
</dbReference>
<evidence type="ECO:0000256" key="5">
    <source>
        <dbReference type="PROSITE-ProRule" id="PRU00703"/>
    </source>
</evidence>
<dbReference type="PROSITE" id="PS51371">
    <property type="entry name" value="CBS"/>
    <property type="match status" value="1"/>
</dbReference>
<keyword evidence="8" id="KW-1185">Reference proteome</keyword>